<keyword evidence="2" id="KW-1185">Reference proteome</keyword>
<organism evidence="1 2">
    <name type="scientific">Paenimyroides baculatum</name>
    <dbReference type="NCBI Taxonomy" id="2608000"/>
    <lineage>
        <taxon>Bacteria</taxon>
        <taxon>Pseudomonadati</taxon>
        <taxon>Bacteroidota</taxon>
        <taxon>Flavobacteriia</taxon>
        <taxon>Flavobacteriales</taxon>
        <taxon>Flavobacteriaceae</taxon>
        <taxon>Paenimyroides</taxon>
    </lineage>
</organism>
<evidence type="ECO:0000313" key="1">
    <source>
        <dbReference type="EMBL" id="KAA5531606.1"/>
    </source>
</evidence>
<proteinExistence type="predicted"/>
<sequence length="176" mass="20754">MKNILYITLITTLFLYSCSSLKKESDKEKIIYVVPNSVENWFNNVITAPNLINKQNVYFIISSMERNNKRVYKLRLCDLESHASKDRYLTENTNRYLYIGEKLYPLLNDLDEIFSVRECCNKDLLTGLKNKKNPLSYTVNYEKTYWIIFNNKWGDILETSDEAKGGYRTDSPNSKR</sequence>
<dbReference type="RefSeq" id="WP_150015096.1">
    <property type="nucleotide sequence ID" value="NZ_VWSG01000023.1"/>
</dbReference>
<reference evidence="1 2" key="1">
    <citation type="submission" date="2019-09" db="EMBL/GenBank/DDBJ databases">
        <title>Genome sequence and assembly of Flavobacterium sp.</title>
        <authorList>
            <person name="Chhetri G."/>
        </authorList>
    </citation>
    <scope>NUCLEOTIDE SEQUENCE [LARGE SCALE GENOMIC DNA]</scope>
    <source>
        <strain evidence="1 2">SNL9</strain>
    </source>
</reference>
<dbReference type="PROSITE" id="PS51257">
    <property type="entry name" value="PROKAR_LIPOPROTEIN"/>
    <property type="match status" value="1"/>
</dbReference>
<evidence type="ECO:0008006" key="3">
    <source>
        <dbReference type="Google" id="ProtNLM"/>
    </source>
</evidence>
<comment type="caution">
    <text evidence="1">The sequence shown here is derived from an EMBL/GenBank/DDBJ whole genome shotgun (WGS) entry which is preliminary data.</text>
</comment>
<dbReference type="AlphaFoldDB" id="A0A5M6C8W6"/>
<name>A0A5M6C8W6_9FLAO</name>
<gene>
    <name evidence="1" type="ORF">F0460_15965</name>
</gene>
<dbReference type="Proteomes" id="UP000325141">
    <property type="component" value="Unassembled WGS sequence"/>
</dbReference>
<accession>A0A5M6C8W6</accession>
<evidence type="ECO:0000313" key="2">
    <source>
        <dbReference type="Proteomes" id="UP000325141"/>
    </source>
</evidence>
<protein>
    <recommendedName>
        <fullName evidence="3">Lipoprotein</fullName>
    </recommendedName>
</protein>
<dbReference type="EMBL" id="VWSG01000023">
    <property type="protein sequence ID" value="KAA5531606.1"/>
    <property type="molecule type" value="Genomic_DNA"/>
</dbReference>